<keyword evidence="11" id="KW-1185">Reference proteome</keyword>
<comment type="caution">
    <text evidence="10">The sequence shown here is derived from an EMBL/GenBank/DDBJ whole genome shotgun (WGS) entry which is preliminary data.</text>
</comment>
<name>A0ABN3JPA6_9ACTN</name>
<accession>A0ABN3JPA6</accession>
<dbReference type="PANTHER" id="PTHR30576:SF0">
    <property type="entry name" value="UNDECAPRENYL-PHOSPHATE N-ACETYLGALACTOSAMINYL 1-PHOSPHATE TRANSFERASE-RELATED"/>
    <property type="match status" value="1"/>
</dbReference>
<evidence type="ECO:0000313" key="11">
    <source>
        <dbReference type="Proteomes" id="UP001501231"/>
    </source>
</evidence>
<keyword evidence="4 8" id="KW-0812">Transmembrane</keyword>
<evidence type="ECO:0000256" key="6">
    <source>
        <dbReference type="ARBA" id="ARBA00023136"/>
    </source>
</evidence>
<keyword evidence="3" id="KW-0808">Transferase</keyword>
<comment type="similarity">
    <text evidence="2">Belongs to the bacterial sugar transferase family.</text>
</comment>
<dbReference type="Pfam" id="PF02397">
    <property type="entry name" value="Bac_transf"/>
    <property type="match status" value="1"/>
</dbReference>
<proteinExistence type="inferred from homology"/>
<sequence length="510" mass="54460">MGSQGLSVPAVEGDVQGDLDDHRERPEGHGGETLTMTAPATGVLPVPRETAPRPGRAPRRRTLPALYPLALGAADGLAMAAAVTWTAAVPAAATPAAAACAVAVNAAGGLNRCRRRPSLAEDAPALAVRAALVAALVCAAFRAGFPQAAATWFWIACLYCALAGTGRLVVHTAVRAYRRLRRRGRPTILIGAGPASAHVAAVLRRRRDFGLDPAGQILAGDPGDPPAAGLPVLGRPLDLRRAVEAHGTATVVIVAEDVPRSRLDPLVRVCTALACETLLVPATADLLVARAGSRTGRAPVEHLEGVPYLRLGPRPGERAARTAKRVFDVAAAIVVLLLVWPVLLACALAVRLEGGPGVLFRQRRVGLGGRTFTLLKFRSLRPADDHEADTRWSVDGDARMGPVGRFLRETSLDELPQLWNVIRGDMSLVGPRPERPHFVRLFSETCPEYALRHRMPVGITGWAQVNGLRGDTSIELRVRLDNRYIDTWTFGADLRILLMTVRAVLTRNVP</sequence>
<dbReference type="Gene3D" id="3.40.50.720">
    <property type="entry name" value="NAD(P)-binding Rossmann-like Domain"/>
    <property type="match status" value="1"/>
</dbReference>
<dbReference type="Pfam" id="PF13727">
    <property type="entry name" value="CoA_binding_3"/>
    <property type="match status" value="1"/>
</dbReference>
<evidence type="ECO:0000256" key="3">
    <source>
        <dbReference type="ARBA" id="ARBA00022679"/>
    </source>
</evidence>
<dbReference type="EMBL" id="BAAARW010000020">
    <property type="protein sequence ID" value="GAA2435312.1"/>
    <property type="molecule type" value="Genomic_DNA"/>
</dbReference>
<feature type="transmembrane region" description="Helical" evidence="8">
    <location>
        <begin position="91"/>
        <end position="111"/>
    </location>
</feature>
<evidence type="ECO:0000256" key="8">
    <source>
        <dbReference type="SAM" id="Phobius"/>
    </source>
</evidence>
<organism evidence="10 11">
    <name type="scientific">Actinomadura vinacea</name>
    <dbReference type="NCBI Taxonomy" id="115336"/>
    <lineage>
        <taxon>Bacteria</taxon>
        <taxon>Bacillati</taxon>
        <taxon>Actinomycetota</taxon>
        <taxon>Actinomycetes</taxon>
        <taxon>Streptosporangiales</taxon>
        <taxon>Thermomonosporaceae</taxon>
        <taxon>Actinomadura</taxon>
    </lineage>
</organism>
<evidence type="ECO:0000256" key="4">
    <source>
        <dbReference type="ARBA" id="ARBA00022692"/>
    </source>
</evidence>
<feature type="domain" description="Bacterial sugar transferase" evidence="9">
    <location>
        <begin position="324"/>
        <end position="505"/>
    </location>
</feature>
<evidence type="ECO:0000313" key="10">
    <source>
        <dbReference type="EMBL" id="GAA2435312.1"/>
    </source>
</evidence>
<protein>
    <recommendedName>
        <fullName evidence="9">Bacterial sugar transferase domain-containing protein</fullName>
    </recommendedName>
</protein>
<dbReference type="NCBIfam" id="TIGR03025">
    <property type="entry name" value="EPS_sugtrans"/>
    <property type="match status" value="1"/>
</dbReference>
<feature type="transmembrane region" description="Helical" evidence="8">
    <location>
        <begin position="151"/>
        <end position="174"/>
    </location>
</feature>
<dbReference type="InterPro" id="IPR003362">
    <property type="entry name" value="Bact_transf"/>
</dbReference>
<dbReference type="PANTHER" id="PTHR30576">
    <property type="entry name" value="COLANIC BIOSYNTHESIS UDP-GLUCOSE LIPID CARRIER TRANSFERASE"/>
    <property type="match status" value="1"/>
</dbReference>
<dbReference type="Proteomes" id="UP001501231">
    <property type="component" value="Unassembled WGS sequence"/>
</dbReference>
<reference evidence="10 11" key="1">
    <citation type="journal article" date="2019" name="Int. J. Syst. Evol. Microbiol.">
        <title>The Global Catalogue of Microorganisms (GCM) 10K type strain sequencing project: providing services to taxonomists for standard genome sequencing and annotation.</title>
        <authorList>
            <consortium name="The Broad Institute Genomics Platform"/>
            <consortium name="The Broad Institute Genome Sequencing Center for Infectious Disease"/>
            <person name="Wu L."/>
            <person name="Ma J."/>
        </authorList>
    </citation>
    <scope>NUCLEOTIDE SEQUENCE [LARGE SCALE GENOMIC DNA]</scope>
    <source>
        <strain evidence="10 11">JCM 3325</strain>
    </source>
</reference>
<feature type="transmembrane region" description="Helical" evidence="8">
    <location>
        <begin position="326"/>
        <end position="350"/>
    </location>
</feature>
<dbReference type="InterPro" id="IPR017475">
    <property type="entry name" value="EPS_sugar_tfrase"/>
</dbReference>
<keyword evidence="5 8" id="KW-1133">Transmembrane helix</keyword>
<feature type="region of interest" description="Disordered" evidence="7">
    <location>
        <begin position="1"/>
        <end position="59"/>
    </location>
</feature>
<evidence type="ECO:0000256" key="1">
    <source>
        <dbReference type="ARBA" id="ARBA00004141"/>
    </source>
</evidence>
<evidence type="ECO:0000256" key="2">
    <source>
        <dbReference type="ARBA" id="ARBA00006464"/>
    </source>
</evidence>
<evidence type="ECO:0000259" key="9">
    <source>
        <dbReference type="Pfam" id="PF02397"/>
    </source>
</evidence>
<gene>
    <name evidence="10" type="ORF">GCM10010191_57420</name>
</gene>
<feature type="transmembrane region" description="Helical" evidence="8">
    <location>
        <begin position="65"/>
        <end position="85"/>
    </location>
</feature>
<feature type="compositionally biased region" description="Basic and acidic residues" evidence="7">
    <location>
        <begin position="19"/>
        <end position="30"/>
    </location>
</feature>
<feature type="transmembrane region" description="Helical" evidence="8">
    <location>
        <begin position="123"/>
        <end position="145"/>
    </location>
</feature>
<evidence type="ECO:0000256" key="7">
    <source>
        <dbReference type="SAM" id="MobiDB-lite"/>
    </source>
</evidence>
<comment type="subcellular location">
    <subcellularLocation>
        <location evidence="1">Membrane</location>
        <topology evidence="1">Multi-pass membrane protein</topology>
    </subcellularLocation>
</comment>
<keyword evidence="6 8" id="KW-0472">Membrane</keyword>
<dbReference type="RefSeq" id="WP_344593059.1">
    <property type="nucleotide sequence ID" value="NZ_BAAARW010000020.1"/>
</dbReference>
<evidence type="ECO:0000256" key="5">
    <source>
        <dbReference type="ARBA" id="ARBA00022989"/>
    </source>
</evidence>